<feature type="compositionally biased region" description="Basic and acidic residues" evidence="1">
    <location>
        <begin position="774"/>
        <end position="785"/>
    </location>
</feature>
<feature type="region of interest" description="Disordered" evidence="1">
    <location>
        <begin position="14"/>
        <end position="48"/>
    </location>
</feature>
<dbReference type="Pfam" id="PF12757">
    <property type="entry name" value="Eisosome1"/>
    <property type="match status" value="1"/>
</dbReference>
<feature type="compositionally biased region" description="Basic and acidic residues" evidence="1">
    <location>
        <begin position="820"/>
        <end position="831"/>
    </location>
</feature>
<gene>
    <name evidence="2" type="ORF">EJ08DRAFT_647468</name>
</gene>
<feature type="region of interest" description="Disordered" evidence="1">
    <location>
        <begin position="369"/>
        <end position="421"/>
    </location>
</feature>
<feature type="compositionally biased region" description="Basic and acidic residues" evidence="1">
    <location>
        <begin position="526"/>
        <end position="614"/>
    </location>
</feature>
<dbReference type="PANTHER" id="PTHR28298">
    <property type="entry name" value="EISOSOME PROTEIN 1"/>
    <property type="match status" value="1"/>
</dbReference>
<feature type="compositionally biased region" description="Basic and acidic residues" evidence="1">
    <location>
        <begin position="27"/>
        <end position="48"/>
    </location>
</feature>
<keyword evidence="3" id="KW-1185">Reference proteome</keyword>
<dbReference type="AlphaFoldDB" id="A0A9P4U0D2"/>
<evidence type="ECO:0000313" key="2">
    <source>
        <dbReference type="EMBL" id="KAF2433444.1"/>
    </source>
</evidence>
<proteinExistence type="predicted"/>
<evidence type="ECO:0008006" key="4">
    <source>
        <dbReference type="Google" id="ProtNLM"/>
    </source>
</evidence>
<feature type="compositionally biased region" description="Basic and acidic residues" evidence="1">
    <location>
        <begin position="797"/>
        <end position="807"/>
    </location>
</feature>
<evidence type="ECO:0000313" key="3">
    <source>
        <dbReference type="Proteomes" id="UP000800235"/>
    </source>
</evidence>
<dbReference type="InterPro" id="IPR024527">
    <property type="entry name" value="Eisosome1"/>
</dbReference>
<feature type="compositionally biased region" description="Low complexity" evidence="1">
    <location>
        <begin position="736"/>
        <end position="768"/>
    </location>
</feature>
<dbReference type="Proteomes" id="UP000800235">
    <property type="component" value="Unassembled WGS sequence"/>
</dbReference>
<dbReference type="OrthoDB" id="4070583at2759"/>
<feature type="compositionally biased region" description="Basic residues" evidence="1">
    <location>
        <begin position="697"/>
        <end position="712"/>
    </location>
</feature>
<dbReference type="EMBL" id="MU007021">
    <property type="protein sequence ID" value="KAF2433444.1"/>
    <property type="molecule type" value="Genomic_DNA"/>
</dbReference>
<evidence type="ECO:0000256" key="1">
    <source>
        <dbReference type="SAM" id="MobiDB-lite"/>
    </source>
</evidence>
<dbReference type="GO" id="GO:0070941">
    <property type="term" value="P:eisosome assembly"/>
    <property type="evidence" value="ECO:0007669"/>
    <property type="project" value="TreeGrafter"/>
</dbReference>
<feature type="region of interest" description="Disordered" evidence="1">
    <location>
        <begin position="526"/>
        <end position="831"/>
    </location>
</feature>
<comment type="caution">
    <text evidence="2">The sequence shown here is derived from an EMBL/GenBank/DDBJ whole genome shotgun (WGS) entry which is preliminary data.</text>
</comment>
<reference evidence="2" key="1">
    <citation type="journal article" date="2020" name="Stud. Mycol.">
        <title>101 Dothideomycetes genomes: a test case for predicting lifestyles and emergence of pathogens.</title>
        <authorList>
            <person name="Haridas S."/>
            <person name="Albert R."/>
            <person name="Binder M."/>
            <person name="Bloem J."/>
            <person name="Labutti K."/>
            <person name="Salamov A."/>
            <person name="Andreopoulos B."/>
            <person name="Baker S."/>
            <person name="Barry K."/>
            <person name="Bills G."/>
            <person name="Bluhm B."/>
            <person name="Cannon C."/>
            <person name="Castanera R."/>
            <person name="Culley D."/>
            <person name="Daum C."/>
            <person name="Ezra D."/>
            <person name="Gonzalez J."/>
            <person name="Henrissat B."/>
            <person name="Kuo A."/>
            <person name="Liang C."/>
            <person name="Lipzen A."/>
            <person name="Lutzoni F."/>
            <person name="Magnuson J."/>
            <person name="Mondo S."/>
            <person name="Nolan M."/>
            <person name="Ohm R."/>
            <person name="Pangilinan J."/>
            <person name="Park H.-J."/>
            <person name="Ramirez L."/>
            <person name="Alfaro M."/>
            <person name="Sun H."/>
            <person name="Tritt A."/>
            <person name="Yoshinaga Y."/>
            <person name="Zwiers L.-H."/>
            <person name="Turgeon B."/>
            <person name="Goodwin S."/>
            <person name="Spatafora J."/>
            <person name="Crous P."/>
            <person name="Grigoriev I."/>
        </authorList>
    </citation>
    <scope>NUCLEOTIDE SEQUENCE</scope>
    <source>
        <strain evidence="2">CBS 130266</strain>
    </source>
</reference>
<feature type="compositionally biased region" description="Basic residues" evidence="1">
    <location>
        <begin position="378"/>
        <end position="394"/>
    </location>
</feature>
<name>A0A9P4U0D2_9PEZI</name>
<accession>A0A9P4U0D2</accession>
<organism evidence="2 3">
    <name type="scientific">Tothia fuscella</name>
    <dbReference type="NCBI Taxonomy" id="1048955"/>
    <lineage>
        <taxon>Eukaryota</taxon>
        <taxon>Fungi</taxon>
        <taxon>Dikarya</taxon>
        <taxon>Ascomycota</taxon>
        <taxon>Pezizomycotina</taxon>
        <taxon>Dothideomycetes</taxon>
        <taxon>Pleosporomycetidae</taxon>
        <taxon>Venturiales</taxon>
        <taxon>Cylindrosympodiaceae</taxon>
        <taxon>Tothia</taxon>
    </lineage>
</organism>
<feature type="compositionally biased region" description="Basic and acidic residues" evidence="1">
    <location>
        <begin position="395"/>
        <end position="410"/>
    </location>
</feature>
<protein>
    <recommendedName>
        <fullName evidence="4">Eisosome protein 1</fullName>
    </recommendedName>
</protein>
<sequence length="831" mass="90854">MFLNERVINEVAKSTRSAPLATMTDSAQEHDTREPICPDPSLHEKAHRESKLQDQAAGAALYATKHEKDPNYPLGPDKKLSSAGAATSLKYARAQDLPSFPSVGIDTKNSGLTAATLANQNRHSVDWWTPELSADASKAAMLAKDYTMDPLWQPELSSASSKAALLAHQGKGRDWWQPTESAEGLSAAGIAMRNKGLSPQLDYGYTDIGKKNSLQAARLSVKGRKRAGSQPDPSNLYPDQHNAGPNALNAATRANANRLGPNSMPREMYTEHPPVDIEVNEKRHQDSLQASAIAMAKSMYAMQTVDDDGNITLNHGLMAAGKAHGARPTGADADLKSEAMKYINLQDAAQRLAAERLAKINTQHENAAFQDYWGQPQQKRRSRLSIRSGPGRRRAASEGREMDSDDERQARRVRSQMSQFNTQLAEVDAKKRGQDRAALLAAAERKVQEQMNKLDQKIYNETGTMSPAMVEDWDSKARIKAQARIAAVSEAREQNRGKVDIGGGKYLDQSEIDNIAAARVQPTLDRINETAEKQRARDAEIRLDEAEKKRQAHNEKQRQAELKSEQKRIKSEEKEAEKAKKHAEKEAAKHEKQVGKEKKSESSRLVKHEDRKSTEVVQPLHAPPATDAPAVIDTSEGPARNILVTRDFDVGRVPTNTASAETPSYSQYTTTSSATATKTTDSSPKSTEDSEMTSPTSKKRFSSIFSKLKRKSKKEDSSEKGTFQGGAALTNPSSSTTTQPATAATTVAPVAAATTVPRSHSPSISSLSSDEDVEPRGRTKSRSEDGVSSGGESELFEEARDRFDERLAPPPTFGSIKSESPVRDSKFIEAL</sequence>
<dbReference type="PANTHER" id="PTHR28298:SF1">
    <property type="entry name" value="EISOSOME PROTEIN 1"/>
    <property type="match status" value="1"/>
</dbReference>
<feature type="compositionally biased region" description="Low complexity" evidence="1">
    <location>
        <begin position="661"/>
        <end position="685"/>
    </location>
</feature>
<feature type="region of interest" description="Disordered" evidence="1">
    <location>
        <begin position="219"/>
        <end position="247"/>
    </location>
</feature>